<dbReference type="Pfam" id="PF07238">
    <property type="entry name" value="PilZ"/>
    <property type="match status" value="1"/>
</dbReference>
<dbReference type="Proteomes" id="UP000605848">
    <property type="component" value="Unassembled WGS sequence"/>
</dbReference>
<dbReference type="AlphaFoldDB" id="A0A936ZGH6"/>
<evidence type="ECO:0000256" key="1">
    <source>
        <dbReference type="SAM" id="MobiDB-lite"/>
    </source>
</evidence>
<dbReference type="EMBL" id="JAEQMY010000044">
    <property type="protein sequence ID" value="MBL0406549.1"/>
    <property type="molecule type" value="Genomic_DNA"/>
</dbReference>
<dbReference type="Gene3D" id="2.40.10.220">
    <property type="entry name" value="predicted glycosyltransferase like domains"/>
    <property type="match status" value="1"/>
</dbReference>
<keyword evidence="4" id="KW-1185">Reference proteome</keyword>
<evidence type="ECO:0000313" key="3">
    <source>
        <dbReference type="EMBL" id="MBL0406549.1"/>
    </source>
</evidence>
<feature type="domain" description="PilZ" evidence="2">
    <location>
        <begin position="3"/>
        <end position="83"/>
    </location>
</feature>
<evidence type="ECO:0000259" key="2">
    <source>
        <dbReference type="Pfam" id="PF07238"/>
    </source>
</evidence>
<organism evidence="3 4">
    <name type="scientific">Microvirga aerilata</name>
    <dbReference type="NCBI Taxonomy" id="670292"/>
    <lineage>
        <taxon>Bacteria</taxon>
        <taxon>Pseudomonadati</taxon>
        <taxon>Pseudomonadota</taxon>
        <taxon>Alphaproteobacteria</taxon>
        <taxon>Hyphomicrobiales</taxon>
        <taxon>Methylobacteriaceae</taxon>
        <taxon>Microvirga</taxon>
    </lineage>
</organism>
<dbReference type="GO" id="GO:0035438">
    <property type="term" value="F:cyclic-di-GMP binding"/>
    <property type="evidence" value="ECO:0007669"/>
    <property type="project" value="InterPro"/>
</dbReference>
<sequence length="147" mass="16086">MEHRRSPRARTILNGRVVFNSRCSLIDCTIRDLSDTGAQITFSHPLSLPAELELEIPKKGLSTRAKVMWSNGANHGLLFLDAEQATPSNSSVLRGEPESLAKSLPQEVTGDGPAVRIQDVLEEARSRIAQIAGVPAETVRLKLEVDY</sequence>
<evidence type="ECO:0000313" key="4">
    <source>
        <dbReference type="Proteomes" id="UP000605848"/>
    </source>
</evidence>
<dbReference type="RefSeq" id="WP_202063417.1">
    <property type="nucleotide sequence ID" value="NZ_JAEQMY010000044.1"/>
</dbReference>
<feature type="region of interest" description="Disordered" evidence="1">
    <location>
        <begin position="88"/>
        <end position="108"/>
    </location>
</feature>
<reference evidence="3" key="1">
    <citation type="submission" date="2021-01" db="EMBL/GenBank/DDBJ databases">
        <title>Microvirga sp.</title>
        <authorList>
            <person name="Kim M.K."/>
        </authorList>
    </citation>
    <scope>NUCLEOTIDE SEQUENCE</scope>
    <source>
        <strain evidence="3">5420S-16</strain>
    </source>
</reference>
<accession>A0A936ZGH6</accession>
<name>A0A936ZGH6_9HYPH</name>
<dbReference type="InterPro" id="IPR009875">
    <property type="entry name" value="PilZ_domain"/>
</dbReference>
<comment type="caution">
    <text evidence="3">The sequence shown here is derived from an EMBL/GenBank/DDBJ whole genome shotgun (WGS) entry which is preliminary data.</text>
</comment>
<proteinExistence type="predicted"/>
<gene>
    <name evidence="3" type="ORF">JKG68_21560</name>
</gene>
<protein>
    <submittedName>
        <fullName evidence="3">PilZ domain-containing protein</fullName>
    </submittedName>
</protein>
<dbReference type="SUPFAM" id="SSF141371">
    <property type="entry name" value="PilZ domain-like"/>
    <property type="match status" value="1"/>
</dbReference>